<accession>A0A550CJF2</accession>
<protein>
    <submittedName>
        <fullName evidence="2">Uncharacterized protein</fullName>
    </submittedName>
</protein>
<dbReference type="EMBL" id="VDMD01000006">
    <property type="protein sequence ID" value="TRM64942.1"/>
    <property type="molecule type" value="Genomic_DNA"/>
</dbReference>
<keyword evidence="3" id="KW-1185">Reference proteome</keyword>
<evidence type="ECO:0000313" key="2">
    <source>
        <dbReference type="EMBL" id="TRM64942.1"/>
    </source>
</evidence>
<dbReference type="AlphaFoldDB" id="A0A550CJF2"/>
<organism evidence="2 3">
    <name type="scientific">Schizophyllum amplum</name>
    <dbReference type="NCBI Taxonomy" id="97359"/>
    <lineage>
        <taxon>Eukaryota</taxon>
        <taxon>Fungi</taxon>
        <taxon>Dikarya</taxon>
        <taxon>Basidiomycota</taxon>
        <taxon>Agaricomycotina</taxon>
        <taxon>Agaricomycetes</taxon>
        <taxon>Agaricomycetidae</taxon>
        <taxon>Agaricales</taxon>
        <taxon>Schizophyllaceae</taxon>
        <taxon>Schizophyllum</taxon>
    </lineage>
</organism>
<comment type="caution">
    <text evidence="2">The sequence shown here is derived from an EMBL/GenBank/DDBJ whole genome shotgun (WGS) entry which is preliminary data.</text>
</comment>
<feature type="compositionally biased region" description="Low complexity" evidence="1">
    <location>
        <begin position="226"/>
        <end position="241"/>
    </location>
</feature>
<sequence length="247" mass="26173">MAVRFSSAACFSSAVCSATDPRAVPAYPSRPLGSPLFFVKMFSLKTFALYIIALNVTSVLGAPACSTKYVGGVGDMNDLDRTYICTDGVLRPIPVAIDGEACPGDALPSGYGPIATMDAAMRDRFTPQQRQQMCDAFRAMNCDTMEDLDESQQNVCVLRRNDRNHRIIDINGTNADTMLRMSMSGEEPAPSGGSMPSDGSRADSSPFLAHVTATPDSGSMTESAFTTTMSETGSSSMPESTAVVIGV</sequence>
<name>A0A550CJF2_9AGAR</name>
<reference evidence="2 3" key="1">
    <citation type="journal article" date="2019" name="New Phytol.">
        <title>Comparative genomics reveals unique wood-decay strategies and fruiting body development in the Schizophyllaceae.</title>
        <authorList>
            <person name="Almasi E."/>
            <person name="Sahu N."/>
            <person name="Krizsan K."/>
            <person name="Balint B."/>
            <person name="Kovacs G.M."/>
            <person name="Kiss B."/>
            <person name="Cseklye J."/>
            <person name="Drula E."/>
            <person name="Henrissat B."/>
            <person name="Nagy I."/>
            <person name="Chovatia M."/>
            <person name="Adam C."/>
            <person name="LaButti K."/>
            <person name="Lipzen A."/>
            <person name="Riley R."/>
            <person name="Grigoriev I.V."/>
            <person name="Nagy L.G."/>
        </authorList>
    </citation>
    <scope>NUCLEOTIDE SEQUENCE [LARGE SCALE GENOMIC DNA]</scope>
    <source>
        <strain evidence="2 3">NL-1724</strain>
    </source>
</reference>
<dbReference type="OrthoDB" id="10336118at2759"/>
<proteinExistence type="predicted"/>
<feature type="region of interest" description="Disordered" evidence="1">
    <location>
        <begin position="183"/>
        <end position="247"/>
    </location>
</feature>
<feature type="compositionally biased region" description="Polar residues" evidence="1">
    <location>
        <begin position="214"/>
        <end position="225"/>
    </location>
</feature>
<dbReference type="Proteomes" id="UP000320762">
    <property type="component" value="Unassembled WGS sequence"/>
</dbReference>
<gene>
    <name evidence="2" type="ORF">BD626DRAFT_490405</name>
</gene>
<evidence type="ECO:0000256" key="1">
    <source>
        <dbReference type="SAM" id="MobiDB-lite"/>
    </source>
</evidence>
<evidence type="ECO:0000313" key="3">
    <source>
        <dbReference type="Proteomes" id="UP000320762"/>
    </source>
</evidence>